<keyword evidence="1" id="KW-0175">Coiled coil</keyword>
<dbReference type="AlphaFoldDB" id="U2FI27"/>
<keyword evidence="4" id="KW-1185">Reference proteome</keyword>
<organism evidence="3 4">
    <name type="scientific">Haloplasma contractile SSD-17B</name>
    <dbReference type="NCBI Taxonomy" id="1033810"/>
    <lineage>
        <taxon>Bacteria</taxon>
        <taxon>Bacillati</taxon>
        <taxon>Mycoplasmatota</taxon>
        <taxon>Mollicutes</taxon>
        <taxon>Haloplasmatales</taxon>
        <taxon>Haloplasmataceae</taxon>
        <taxon>Haloplasma</taxon>
    </lineage>
</organism>
<protein>
    <recommendedName>
        <fullName evidence="2">DUF2357 domain-containing protein</fullName>
    </recommendedName>
</protein>
<name>U2FI27_9MOLU</name>
<sequence length="565" mass="67460">MRLIDLYYRAFNEYRKKTKDDQEAVKVRNVIKKSNFKNDELTTVKYHCEIKEDWIKNIEHGLIFIEKAIGEERQFIRTEGDIVQIEKVRKVSKESVKHLSRNSNLITKIPKEGEKLIPEKLYIVEKLNDYGVYENRFIYFILTYLEEFIHSRLEKIEKKVTTYQSNMKLNKIIDLKNRQINFKLNLEDDYQKDPFLGEVCKNIPHLERLDTILYSVRSLLKMPLMLEVAKEPMIRPPIVKTNVLKMNPNFRAALELYDYIAAYNKDGYSFEEIKETYSPFDDDMGDEFAEVIELSTFLSYQYGNEITEHLKEVFLEEEERLNKESEALMKKELSRLKKRVQEMNIDYENYILLMEKRNNNLEKENAKLILAKKENDRLKAQLNDLEEKNKDMLSEIESLNHTIEEKDAENQYLNSKYFRDMTLLESDHRVKIENLKNKHTLEVNELNSEHQNEISNILAQTNKEKQDITDHYESLNKYLEKEIIIINDTVTKLKAQKSELIKTNEQKVIELNNKIDEIVDEKNYIKGNFYAMKQRQGLITNEDSFTSREQFKELTKIKKAFNKFF</sequence>
<gene>
    <name evidence="3" type="ORF">HLPCO_003179</name>
</gene>
<dbReference type="InterPro" id="IPR018633">
    <property type="entry name" value="DUF2357"/>
</dbReference>
<dbReference type="OrthoDB" id="1766940at2"/>
<dbReference type="RefSeq" id="WP_008827454.1">
    <property type="nucleotide sequence ID" value="NZ_AFNU02000028.1"/>
</dbReference>
<feature type="domain" description="DUF2357" evidence="2">
    <location>
        <begin position="55"/>
        <end position="177"/>
    </location>
</feature>
<evidence type="ECO:0000259" key="2">
    <source>
        <dbReference type="Pfam" id="PF09823"/>
    </source>
</evidence>
<reference evidence="3 4" key="1">
    <citation type="journal article" date="2011" name="J. Bacteriol.">
        <title>Genome sequence of Haloplasma contractile, an unusual contractile bacterium from a deep-sea anoxic brine lake.</title>
        <authorList>
            <person name="Antunes A."/>
            <person name="Alam I."/>
            <person name="El Dorry H."/>
            <person name="Siam R."/>
            <person name="Robertson A."/>
            <person name="Bajic V.B."/>
            <person name="Stingl U."/>
        </authorList>
    </citation>
    <scope>NUCLEOTIDE SEQUENCE [LARGE SCALE GENOMIC DNA]</scope>
    <source>
        <strain evidence="3 4">SSD-17B</strain>
    </source>
</reference>
<dbReference type="Pfam" id="PF09823">
    <property type="entry name" value="DUF2357"/>
    <property type="match status" value="1"/>
</dbReference>
<reference evidence="3 4" key="2">
    <citation type="journal article" date="2013" name="PLoS ONE">
        <title>INDIGO - INtegrated Data Warehouse of MIcrobial GenOmes with Examples from the Red Sea Extremophiles.</title>
        <authorList>
            <person name="Alam I."/>
            <person name="Antunes A."/>
            <person name="Kamau A.A."/>
            <person name="Ba Alawi W."/>
            <person name="Kalkatawi M."/>
            <person name="Stingl U."/>
            <person name="Bajic V.B."/>
        </authorList>
    </citation>
    <scope>NUCLEOTIDE SEQUENCE [LARGE SCALE GENOMIC DNA]</scope>
    <source>
        <strain evidence="3 4">SSD-17B</strain>
    </source>
</reference>
<evidence type="ECO:0000313" key="3">
    <source>
        <dbReference type="EMBL" id="ERJ10869.1"/>
    </source>
</evidence>
<feature type="coiled-coil region" evidence="1">
    <location>
        <begin position="311"/>
        <end position="449"/>
    </location>
</feature>
<dbReference type="EMBL" id="AFNU02000028">
    <property type="protein sequence ID" value="ERJ10869.1"/>
    <property type="molecule type" value="Genomic_DNA"/>
</dbReference>
<dbReference type="Proteomes" id="UP000005707">
    <property type="component" value="Unassembled WGS sequence"/>
</dbReference>
<accession>U2FI27</accession>
<proteinExistence type="predicted"/>
<dbReference type="STRING" id="1033810.HLPCO_003179"/>
<evidence type="ECO:0000256" key="1">
    <source>
        <dbReference type="SAM" id="Coils"/>
    </source>
</evidence>
<comment type="caution">
    <text evidence="3">The sequence shown here is derived from an EMBL/GenBank/DDBJ whole genome shotgun (WGS) entry which is preliminary data.</text>
</comment>
<dbReference type="eggNOG" id="COG0681">
    <property type="taxonomic scope" value="Bacteria"/>
</dbReference>
<dbReference type="InParanoid" id="U2FI27"/>
<evidence type="ECO:0000313" key="4">
    <source>
        <dbReference type="Proteomes" id="UP000005707"/>
    </source>
</evidence>